<dbReference type="InterPro" id="IPR000555">
    <property type="entry name" value="JAMM/MPN+_dom"/>
</dbReference>
<feature type="compositionally biased region" description="Polar residues" evidence="9">
    <location>
        <begin position="488"/>
        <end position="497"/>
    </location>
</feature>
<feature type="region of interest" description="Disordered" evidence="9">
    <location>
        <begin position="128"/>
        <end position="224"/>
    </location>
</feature>
<keyword evidence="3" id="KW-0645">Protease</keyword>
<dbReference type="GO" id="GO:0005768">
    <property type="term" value="C:endosome"/>
    <property type="evidence" value="ECO:0007669"/>
    <property type="project" value="TreeGrafter"/>
</dbReference>
<evidence type="ECO:0000256" key="6">
    <source>
        <dbReference type="ARBA" id="ARBA00022801"/>
    </source>
</evidence>
<dbReference type="GO" id="GO:0016020">
    <property type="term" value="C:membrane"/>
    <property type="evidence" value="ECO:0007669"/>
    <property type="project" value="TreeGrafter"/>
</dbReference>
<dbReference type="GO" id="GO:0006508">
    <property type="term" value="P:proteolysis"/>
    <property type="evidence" value="ECO:0007669"/>
    <property type="project" value="UniProtKB-KW"/>
</dbReference>
<comment type="cofactor">
    <cofactor evidence="1">
        <name>Zn(2+)</name>
        <dbReference type="ChEBI" id="CHEBI:29105"/>
    </cofactor>
</comment>
<dbReference type="EMBL" id="JAACJL010000046">
    <property type="protein sequence ID" value="KAF4613022.1"/>
    <property type="molecule type" value="Genomic_DNA"/>
</dbReference>
<feature type="region of interest" description="Disordered" evidence="9">
    <location>
        <begin position="367"/>
        <end position="418"/>
    </location>
</feature>
<feature type="compositionally biased region" description="Low complexity" evidence="9">
    <location>
        <begin position="186"/>
        <end position="199"/>
    </location>
</feature>
<dbReference type="GO" id="GO:0061578">
    <property type="term" value="F:K63-linked deubiquitinase activity"/>
    <property type="evidence" value="ECO:0007669"/>
    <property type="project" value="InterPro"/>
</dbReference>
<dbReference type="InterPro" id="IPR037518">
    <property type="entry name" value="MPN"/>
</dbReference>
<feature type="region of interest" description="Disordered" evidence="9">
    <location>
        <begin position="265"/>
        <end position="306"/>
    </location>
</feature>
<evidence type="ECO:0000259" key="10">
    <source>
        <dbReference type="PROSITE" id="PS50249"/>
    </source>
</evidence>
<gene>
    <name evidence="11" type="ORF">D9613_010826</name>
</gene>
<feature type="domain" description="MPN" evidence="10">
    <location>
        <begin position="531"/>
        <end position="661"/>
    </location>
</feature>
<evidence type="ECO:0000256" key="9">
    <source>
        <dbReference type="SAM" id="MobiDB-lite"/>
    </source>
</evidence>
<evidence type="ECO:0000256" key="7">
    <source>
        <dbReference type="ARBA" id="ARBA00022833"/>
    </source>
</evidence>
<evidence type="ECO:0000256" key="8">
    <source>
        <dbReference type="ARBA" id="ARBA00023049"/>
    </source>
</evidence>
<feature type="region of interest" description="Disordered" evidence="9">
    <location>
        <begin position="484"/>
        <end position="507"/>
    </location>
</feature>
<keyword evidence="12" id="KW-1185">Reference proteome</keyword>
<dbReference type="InterPro" id="IPR015063">
    <property type="entry name" value="USP8_dimer"/>
</dbReference>
<feature type="compositionally biased region" description="Polar residues" evidence="9">
    <location>
        <begin position="212"/>
        <end position="224"/>
    </location>
</feature>
<dbReference type="Pfam" id="PF08969">
    <property type="entry name" value="USP8_dimer"/>
    <property type="match status" value="1"/>
</dbReference>
<feature type="compositionally biased region" description="Basic and acidic residues" evidence="9">
    <location>
        <begin position="265"/>
        <end position="287"/>
    </location>
</feature>
<name>A0A8H4QKX7_9AGAR</name>
<reference evidence="11 12" key="1">
    <citation type="submission" date="2019-12" db="EMBL/GenBank/DDBJ databases">
        <authorList>
            <person name="Floudas D."/>
            <person name="Bentzer J."/>
            <person name="Ahren D."/>
            <person name="Johansson T."/>
            <person name="Persson P."/>
            <person name="Tunlid A."/>
        </authorList>
    </citation>
    <scope>NUCLEOTIDE SEQUENCE [LARGE SCALE GENOMIC DNA]</scope>
    <source>
        <strain evidence="11 12">CBS 102.39</strain>
    </source>
</reference>
<comment type="similarity">
    <text evidence="2">Belongs to the peptidase M67C family.</text>
</comment>
<keyword evidence="7" id="KW-0862">Zinc</keyword>
<dbReference type="CDD" id="cd08066">
    <property type="entry name" value="MPN_AMSH_like"/>
    <property type="match status" value="1"/>
</dbReference>
<evidence type="ECO:0000256" key="3">
    <source>
        <dbReference type="ARBA" id="ARBA00022670"/>
    </source>
</evidence>
<keyword evidence="6" id="KW-0378">Hydrolase</keyword>
<keyword evidence="8" id="KW-0482">Metalloprotease</keyword>
<dbReference type="PROSITE" id="PS50249">
    <property type="entry name" value="MPN"/>
    <property type="match status" value="1"/>
</dbReference>
<evidence type="ECO:0000256" key="1">
    <source>
        <dbReference type="ARBA" id="ARBA00001947"/>
    </source>
</evidence>
<dbReference type="Proteomes" id="UP000521872">
    <property type="component" value="Unassembled WGS sequence"/>
</dbReference>
<dbReference type="PANTHER" id="PTHR12947">
    <property type="entry name" value="AMSH-LIKE PROTEASE"/>
    <property type="match status" value="1"/>
</dbReference>
<comment type="caution">
    <text evidence="11">The sequence shown here is derived from an EMBL/GenBank/DDBJ whole genome shotgun (WGS) entry which is preliminary data.</text>
</comment>
<evidence type="ECO:0000313" key="11">
    <source>
        <dbReference type="EMBL" id="KAF4613022.1"/>
    </source>
</evidence>
<dbReference type="GO" id="GO:0046872">
    <property type="term" value="F:metal ion binding"/>
    <property type="evidence" value="ECO:0007669"/>
    <property type="project" value="UniProtKB-KW"/>
</dbReference>
<dbReference type="Pfam" id="PF01398">
    <property type="entry name" value="JAB"/>
    <property type="match status" value="1"/>
</dbReference>
<evidence type="ECO:0000256" key="4">
    <source>
        <dbReference type="ARBA" id="ARBA00022723"/>
    </source>
</evidence>
<feature type="compositionally biased region" description="Basic and acidic residues" evidence="9">
    <location>
        <begin position="153"/>
        <end position="185"/>
    </location>
</feature>
<accession>A0A8H4QKX7</accession>
<dbReference type="SMART" id="SM00232">
    <property type="entry name" value="JAB_MPN"/>
    <property type="match status" value="1"/>
</dbReference>
<dbReference type="Gene3D" id="3.40.140.10">
    <property type="entry name" value="Cytidine Deaminase, domain 2"/>
    <property type="match status" value="1"/>
</dbReference>
<organism evidence="11 12">
    <name type="scientific">Agrocybe pediades</name>
    <dbReference type="NCBI Taxonomy" id="84607"/>
    <lineage>
        <taxon>Eukaryota</taxon>
        <taxon>Fungi</taxon>
        <taxon>Dikarya</taxon>
        <taxon>Basidiomycota</taxon>
        <taxon>Agaricomycotina</taxon>
        <taxon>Agaricomycetes</taxon>
        <taxon>Agaricomycetidae</taxon>
        <taxon>Agaricales</taxon>
        <taxon>Agaricineae</taxon>
        <taxon>Strophariaceae</taxon>
        <taxon>Agrocybe</taxon>
    </lineage>
</organism>
<dbReference type="PANTHER" id="PTHR12947:SF13">
    <property type="entry name" value="FI19924P1"/>
    <property type="match status" value="1"/>
</dbReference>
<evidence type="ECO:0000313" key="12">
    <source>
        <dbReference type="Proteomes" id="UP000521872"/>
    </source>
</evidence>
<keyword evidence="4" id="KW-0479">Metal-binding</keyword>
<proteinExistence type="inferred from homology"/>
<dbReference type="SUPFAM" id="SSF102712">
    <property type="entry name" value="JAB1/MPN domain"/>
    <property type="match status" value="1"/>
</dbReference>
<dbReference type="AlphaFoldDB" id="A0A8H4QKX7"/>
<evidence type="ECO:0000256" key="2">
    <source>
        <dbReference type="ARBA" id="ARBA00010981"/>
    </source>
</evidence>
<keyword evidence="5" id="KW-0833">Ubl conjugation pathway</keyword>
<dbReference type="GO" id="GO:0070536">
    <property type="term" value="P:protein K63-linked deubiquitination"/>
    <property type="evidence" value="ECO:0007669"/>
    <property type="project" value="InterPro"/>
</dbReference>
<evidence type="ECO:0000256" key="5">
    <source>
        <dbReference type="ARBA" id="ARBA00022786"/>
    </source>
</evidence>
<protein>
    <recommendedName>
        <fullName evidence="10">MPN domain-containing protein</fullName>
    </recommendedName>
</protein>
<feature type="compositionally biased region" description="Basic and acidic residues" evidence="9">
    <location>
        <begin position="128"/>
        <end position="138"/>
    </location>
</feature>
<dbReference type="GO" id="GO:0140492">
    <property type="term" value="F:metal-dependent deubiquitinase activity"/>
    <property type="evidence" value="ECO:0007669"/>
    <property type="project" value="InterPro"/>
</dbReference>
<dbReference type="Gene3D" id="1.20.58.80">
    <property type="entry name" value="Phosphotransferase system, lactose/cellobiose-type IIA subunit"/>
    <property type="match status" value="1"/>
</dbReference>
<dbReference type="InterPro" id="IPR044098">
    <property type="entry name" value="STAMBP/STALP-like_MPN"/>
</dbReference>
<sequence length="703" mass="79152">MSHPTPSREPSKNGVAKRPSTIAELAEKAMIEIWDDSRDFKHYLRDAEKHRREGKEFVRRGDIENAFVELARAATLVLEKLPTHRDYNTVLNANQRHNLALNGQDILDNLTDLKVRIVDRYDKWLSKHPDHADHERTPNARSQSIPDAAQRQQEVEKEQHRLIEEEATKWKLQRHQREEAERARQDQAAQAARAAEQRAVPPSRPPKAPDYTFSQTPMQKSGIGTQNTVVIADGRPADEVSRQQQQWQEQEQARLRQEAERRRLEEARKQEQEALARRQRELEESNRAARNLPPPPTMAIASPSIASQSSVSASPMFSTYSQSTAVTTPSSTYYHTPTRIEYPSVQAHNHNSIPPAQQPAVTRIMPLESPSEGDSTDSESLHYNNYRKPRPAEPRTPVRNIRSPMYPPPITTTSPVPNAGSIRYPTLMSPHQRMQGYFPSLNSMFTDFGDRHHAQGPGSMLLGLNLNDSRNAYPAPTVHSAPVHGSYPYSNGHSNGHSRPLPPTLPPPAAEVARLPKPTNAVFDPNVPLKVVSLPRECLPRFLAIAKVNTEMNRETCGLLLGKDKGNRYSVTTLLIPKQHSTSDTCTMDEEELVLQFTEERSLITLGWIHTHPSQSCFMSSVDLHTHSGFQRMLPESFAVVCAPKSNPNFGIFRLTDPPGLDIVLNCEAKEAFHPHPDEPIYTDADKGHVQMKDAALEIVDLR</sequence>